<dbReference type="InterPro" id="IPR040520">
    <property type="entry name" value="Importin_rep_3"/>
</dbReference>
<keyword evidence="4" id="KW-0677">Repeat</keyword>
<dbReference type="PANTHER" id="PTHR12363:SF33">
    <property type="entry name" value="IMPORTIN-13"/>
    <property type="match status" value="1"/>
</dbReference>
<dbReference type="GO" id="GO:0031267">
    <property type="term" value="F:small GTPase binding"/>
    <property type="evidence" value="ECO:0007669"/>
    <property type="project" value="InterPro"/>
</dbReference>
<comment type="similarity">
    <text evidence="2">Belongs to the importin beta family.</text>
</comment>
<dbReference type="GO" id="GO:0006606">
    <property type="term" value="P:protein import into nucleus"/>
    <property type="evidence" value="ECO:0007669"/>
    <property type="project" value="TreeGrafter"/>
</dbReference>
<dbReference type="SUPFAM" id="SSF48371">
    <property type="entry name" value="ARM repeat"/>
    <property type="match status" value="1"/>
</dbReference>
<dbReference type="InterPro" id="IPR001494">
    <property type="entry name" value="Importin-beta_N"/>
</dbReference>
<dbReference type="GO" id="GO:0005634">
    <property type="term" value="C:nucleus"/>
    <property type="evidence" value="ECO:0007669"/>
    <property type="project" value="UniProtKB-SubCell"/>
</dbReference>
<dbReference type="PANTHER" id="PTHR12363">
    <property type="entry name" value="TRANSPORTIN 3 AND IMPORTIN 13"/>
    <property type="match status" value="1"/>
</dbReference>
<dbReference type="AlphaFoldDB" id="A0A9P6VYU9"/>
<dbReference type="Pfam" id="PF03810">
    <property type="entry name" value="IBN_N"/>
    <property type="match status" value="1"/>
</dbReference>
<comment type="caution">
    <text evidence="8">The sequence shown here is derived from an EMBL/GenBank/DDBJ whole genome shotgun (WGS) entry which is preliminary data.</text>
</comment>
<comment type="subcellular location">
    <subcellularLocation>
        <location evidence="1">Nucleus</location>
    </subcellularLocation>
</comment>
<dbReference type="OrthoDB" id="2016913at2759"/>
<evidence type="ECO:0000256" key="5">
    <source>
        <dbReference type="ARBA" id="ARBA00022927"/>
    </source>
</evidence>
<keyword evidence="5" id="KW-0653">Protein transport</keyword>
<dbReference type="GO" id="GO:0005737">
    <property type="term" value="C:cytoplasm"/>
    <property type="evidence" value="ECO:0007669"/>
    <property type="project" value="TreeGrafter"/>
</dbReference>
<dbReference type="InterPro" id="IPR011989">
    <property type="entry name" value="ARM-like"/>
</dbReference>
<evidence type="ECO:0000313" key="8">
    <source>
        <dbReference type="EMBL" id="KAG0657605.1"/>
    </source>
</evidence>
<protein>
    <recommendedName>
        <fullName evidence="7">Importin N-terminal domain-containing protein</fullName>
    </recommendedName>
</protein>
<dbReference type="SMART" id="SM00913">
    <property type="entry name" value="IBN_N"/>
    <property type="match status" value="1"/>
</dbReference>
<dbReference type="InterPro" id="IPR013598">
    <property type="entry name" value="Exportin-1/Importin-b-like"/>
</dbReference>
<dbReference type="Pfam" id="PF08389">
    <property type="entry name" value="Xpo1"/>
    <property type="match status" value="1"/>
</dbReference>
<evidence type="ECO:0000313" key="9">
    <source>
        <dbReference type="Proteomes" id="UP000777482"/>
    </source>
</evidence>
<evidence type="ECO:0000256" key="2">
    <source>
        <dbReference type="ARBA" id="ARBA00007991"/>
    </source>
</evidence>
<gene>
    <name evidence="8" type="ORF">C6P46_006332</name>
</gene>
<evidence type="ECO:0000259" key="7">
    <source>
        <dbReference type="SMART" id="SM00913"/>
    </source>
</evidence>
<evidence type="ECO:0000256" key="3">
    <source>
        <dbReference type="ARBA" id="ARBA00022448"/>
    </source>
</evidence>
<dbReference type="EMBL" id="PUHQ01000079">
    <property type="protein sequence ID" value="KAG0657605.1"/>
    <property type="molecule type" value="Genomic_DNA"/>
</dbReference>
<keyword evidence="3" id="KW-0813">Transport</keyword>
<dbReference type="InterPro" id="IPR051345">
    <property type="entry name" value="Importin_beta-like_NTR"/>
</dbReference>
<dbReference type="Proteomes" id="UP000777482">
    <property type="component" value="Unassembled WGS sequence"/>
</dbReference>
<evidence type="ECO:0000256" key="6">
    <source>
        <dbReference type="ARBA" id="ARBA00023242"/>
    </source>
</evidence>
<dbReference type="Gene3D" id="1.25.10.10">
    <property type="entry name" value="Leucine-rich Repeat Variant"/>
    <property type="match status" value="1"/>
</dbReference>
<evidence type="ECO:0000256" key="1">
    <source>
        <dbReference type="ARBA" id="ARBA00004123"/>
    </source>
</evidence>
<proteinExistence type="inferred from homology"/>
<keyword evidence="6" id="KW-0539">Nucleus</keyword>
<feature type="domain" description="Importin N-terminal" evidence="7">
    <location>
        <begin position="96"/>
        <end position="170"/>
    </location>
</feature>
<name>A0A9P6VYU9_RHOMI</name>
<dbReference type="InterPro" id="IPR057942">
    <property type="entry name" value="TPR_TNPO3_IPO13_3rd"/>
</dbReference>
<dbReference type="InterPro" id="IPR016024">
    <property type="entry name" value="ARM-type_fold"/>
</dbReference>
<dbReference type="Pfam" id="PF24140">
    <property type="entry name" value="TPR_TNPO3_IPO13_3rd"/>
    <property type="match status" value="1"/>
</dbReference>
<keyword evidence="9" id="KW-1185">Reference proteome</keyword>
<reference evidence="8 9" key="1">
    <citation type="submission" date="2020-11" db="EMBL/GenBank/DDBJ databases">
        <title>Kefir isolates.</title>
        <authorList>
            <person name="Marcisauskas S."/>
            <person name="Kim Y."/>
            <person name="Blasche S."/>
        </authorList>
    </citation>
    <scope>NUCLEOTIDE SEQUENCE [LARGE SCALE GENOMIC DNA]</scope>
    <source>
        <strain evidence="8 9">KR</strain>
    </source>
</reference>
<dbReference type="Pfam" id="PF18806">
    <property type="entry name" value="Importin_rep_3"/>
    <property type="match status" value="1"/>
</dbReference>
<evidence type="ECO:0000256" key="4">
    <source>
        <dbReference type="ARBA" id="ARBA00022737"/>
    </source>
</evidence>
<accession>A0A9P6VYU9</accession>
<organism evidence="8 9">
    <name type="scientific">Rhodotorula mucilaginosa</name>
    <name type="common">Yeast</name>
    <name type="synonym">Rhodotorula rubra</name>
    <dbReference type="NCBI Taxonomy" id="5537"/>
    <lineage>
        <taxon>Eukaryota</taxon>
        <taxon>Fungi</taxon>
        <taxon>Dikarya</taxon>
        <taxon>Basidiomycota</taxon>
        <taxon>Pucciniomycotina</taxon>
        <taxon>Microbotryomycetes</taxon>
        <taxon>Sporidiobolales</taxon>
        <taxon>Sporidiobolaceae</taxon>
        <taxon>Rhodotorula</taxon>
    </lineage>
</organism>
<sequence length="1116" mass="120064">MISYDPTSAIDTSRRGHRAVRVRLALEAYCVRDQESIAPTVRFTRLVFVGTAFFLTLDLLLRRDDEDHMESEVAQVIQAIQALYDPSTPPSVQSTLQRQLQLVQSSPSAWTIVGTLVSHPDSSVRFFGASTLQQAIARSWHSLDPNDPAPRTLTGPVSSLKESLLHWLATSAVAAYPAPHASASGTGTSGEKPVLRKLAAATTSLSLRIGGEWNDWLLEVIMRIAASGAAREASLEVLSTAIEEIARADFVGSQRMSYMSSLSSTIPHLVSTLSSSMSPTAQPSEINLALSCFVAYLNAGQLSHTELTTLYPCLLPHVSRSETVVAAASALEELIERASGTSEMGGGGGSGVTRFVNRQRTTELVRGWVDGPYVRQVTEQAIAEAREGADPDDEAVAVFKLVSTLGDHLILNFLFDPPPPSSAAQIDPTEVLMLAHPSVHALLSLLLALSTFPGFSSEAYAINELPMGCWMYLQELGADDGFMPGPGDGREGRPGREAEWTVYRGVFAALADGLRSRATRPREDEFFSWPKDVRDAFRVQRSTTVADTFQYAYFVLRDDLIAQLVQLAAEQVAAPSTGGKDAYEDLEATLFMLLSLGEVVPMASTLSEMDATAMPSPLQQYLATLFGPAVLGRLPTQAGMHPSLRLTALRLVGEYSSWFASHPDACLQAVTFVIGGLQEPELVPGAAKALRGLCDANRKVLMRHVPSFVQVLGGLEGRIADAELAKVLQSVASVVQALPENEIVEPLLTLASPIVDKLAAATRGAHQNQELAREECLQQLSYLSGLTRGLADPEADVIDLDASLDETSFVRESAQRILSDPRIVDLRQRLAAGIEGIAQTWPGDAEIVTALSDYIRQSTSDAVPSPVALDSLALLNLCANALKLAPSSVWLGVAAQLLARMSRDLSDASISDAELASLMTPVEAVLNVILTAYPDVSTMDENPDVITRLYPRIFSALPLNYLEAVLAFAERGLAMQEQFSLKTTIELLLSSVQQTRMASPSAATYQTVVLPRIPSILRSTLLAIGGGAPRSHLVSLSELLHACLLRVPDEARPALKTLLAEPGFPTERATDESKARFERAVSAARTGKQVRQAVTDFALVCRGLDGSAYGAATTMY</sequence>